<dbReference type="EMBL" id="KE525339">
    <property type="protein sequence ID" value="KFB48311.1"/>
    <property type="molecule type" value="Genomic_DNA"/>
</dbReference>
<dbReference type="VEuPathDB" id="VectorBase:ASIC016291"/>
<evidence type="ECO:0000256" key="1">
    <source>
        <dbReference type="SAM" id="MobiDB-lite"/>
    </source>
</evidence>
<dbReference type="Proteomes" id="UP000030765">
    <property type="component" value="Unassembled WGS sequence"/>
</dbReference>
<feature type="compositionally biased region" description="Basic and acidic residues" evidence="1">
    <location>
        <begin position="60"/>
        <end position="70"/>
    </location>
</feature>
<dbReference type="EnsemblMetazoa" id="ASIC016291-RA">
    <property type="protein sequence ID" value="ASIC016291-PA"/>
    <property type="gene ID" value="ASIC016291"/>
</dbReference>
<evidence type="ECO:0000313" key="2">
    <source>
        <dbReference type="EMBL" id="KFB48311.1"/>
    </source>
</evidence>
<proteinExistence type="predicted"/>
<reference evidence="3" key="2">
    <citation type="submission" date="2020-05" db="UniProtKB">
        <authorList>
            <consortium name="EnsemblMetazoa"/>
        </authorList>
    </citation>
    <scope>IDENTIFICATION</scope>
</reference>
<keyword evidence="4" id="KW-1185">Reference proteome</keyword>
<reference evidence="2 4" key="1">
    <citation type="journal article" date="2014" name="BMC Genomics">
        <title>Genome sequence of Anopheles sinensis provides insight into genetics basis of mosquito competence for malaria parasites.</title>
        <authorList>
            <person name="Zhou D."/>
            <person name="Zhang D."/>
            <person name="Ding G."/>
            <person name="Shi L."/>
            <person name="Hou Q."/>
            <person name="Ye Y."/>
            <person name="Xu Y."/>
            <person name="Zhou H."/>
            <person name="Xiong C."/>
            <person name="Li S."/>
            <person name="Yu J."/>
            <person name="Hong S."/>
            <person name="Yu X."/>
            <person name="Zou P."/>
            <person name="Chen C."/>
            <person name="Chang X."/>
            <person name="Wang W."/>
            <person name="Lv Y."/>
            <person name="Sun Y."/>
            <person name="Ma L."/>
            <person name="Shen B."/>
            <person name="Zhu C."/>
        </authorList>
    </citation>
    <scope>NUCLEOTIDE SEQUENCE [LARGE SCALE GENOMIC DNA]</scope>
</reference>
<dbReference type="EMBL" id="ATLV01023045">
    <property type="status" value="NOT_ANNOTATED_CDS"/>
    <property type="molecule type" value="Genomic_DNA"/>
</dbReference>
<sequence>MARHSSIHGGGWEVYAMFLTLPEKKVRTVGDGISAPRESAVVDALRQPIPSISNEQTGDVIHRKPAEPRQPEPTAAHPVGSSATGTTQQHRIRWDCTKTTSKSDKMLAISCSVCRPARAVRRRFRCSFLRERSSTTVSGAFPFIPYLIG</sequence>
<protein>
    <submittedName>
        <fullName evidence="2 3">Alpha-L-fucosidase</fullName>
    </submittedName>
</protein>
<evidence type="ECO:0000313" key="3">
    <source>
        <dbReference type="EnsemblMetazoa" id="ASIC016291-PA"/>
    </source>
</evidence>
<accession>A0A084WDL7</accession>
<evidence type="ECO:0000313" key="4">
    <source>
        <dbReference type="Proteomes" id="UP000030765"/>
    </source>
</evidence>
<gene>
    <name evidence="2" type="ORF">ZHAS_00016291</name>
</gene>
<name>A0A084WDL7_ANOSI</name>
<feature type="region of interest" description="Disordered" evidence="1">
    <location>
        <begin position="44"/>
        <end position="91"/>
    </location>
</feature>
<dbReference type="AlphaFoldDB" id="A0A084WDL7"/>
<organism evidence="2">
    <name type="scientific">Anopheles sinensis</name>
    <name type="common">Mosquito</name>
    <dbReference type="NCBI Taxonomy" id="74873"/>
    <lineage>
        <taxon>Eukaryota</taxon>
        <taxon>Metazoa</taxon>
        <taxon>Ecdysozoa</taxon>
        <taxon>Arthropoda</taxon>
        <taxon>Hexapoda</taxon>
        <taxon>Insecta</taxon>
        <taxon>Pterygota</taxon>
        <taxon>Neoptera</taxon>
        <taxon>Endopterygota</taxon>
        <taxon>Diptera</taxon>
        <taxon>Nematocera</taxon>
        <taxon>Culicoidea</taxon>
        <taxon>Culicidae</taxon>
        <taxon>Anophelinae</taxon>
        <taxon>Anopheles</taxon>
    </lineage>
</organism>